<comment type="caution">
    <text evidence="2">The sequence shown here is derived from an EMBL/GenBank/DDBJ whole genome shotgun (WGS) entry which is preliminary data.</text>
</comment>
<protein>
    <submittedName>
        <fullName evidence="2">Uncharacterized protein</fullName>
    </submittedName>
</protein>
<sequence>MGNQKRKSSDIEKEFVVMNDENGKDTDPESPPGFSLSEPPISGHRNQRNVARSSIDKGKSKMVATPGKLPVKRTRSVRARTLSNFPASPATPSEQHVVVQSTVAKAPAPTPVTKSASPPSRPPQFQFTKAPKKKLATGAREDCSGRKFHEEWYYDFKAFAASSITKFSTELCCRYFLEPFMVPRPFFYPRIIREFYRTMTSRGVYPPSVIYFEIDGKQGMLNSEMVARALDIPFTPPNPAEFQPITRIEAAEMVRIVSQNQSINTHAVLRREIDSKFWFLDHVLRSNVYPCQHAMQRREQILEALFRIISGQWWTPADLFMAALFYFEDKVHLKQLQRAKKYPLFFPRMLGTILEYYGFPAEPDKEKKHHCREVYTVSRWQGSVTKTESTLTSASLTTDNEHHYVPPPNLILEDFGDGEDTPPRPPAATTPGATSTPQNPDTAAHILASLSSTPNIGPSTSDGYVHISTEAFNQLLARLDMIQENQANIQLTQRQLFQRVDELTMAVQQWNSSSEKPASVHDAHPPSIPPTQQTNSTTRESTVPTTILTPSEIIPSHPSHA</sequence>
<dbReference type="EMBL" id="QGNW01000066">
    <property type="protein sequence ID" value="RVX03374.1"/>
    <property type="molecule type" value="Genomic_DNA"/>
</dbReference>
<feature type="compositionally biased region" description="Basic and acidic residues" evidence="1">
    <location>
        <begin position="7"/>
        <end position="27"/>
    </location>
</feature>
<organism evidence="2 3">
    <name type="scientific">Vitis vinifera</name>
    <name type="common">Grape</name>
    <dbReference type="NCBI Taxonomy" id="29760"/>
    <lineage>
        <taxon>Eukaryota</taxon>
        <taxon>Viridiplantae</taxon>
        <taxon>Streptophyta</taxon>
        <taxon>Embryophyta</taxon>
        <taxon>Tracheophyta</taxon>
        <taxon>Spermatophyta</taxon>
        <taxon>Magnoliopsida</taxon>
        <taxon>eudicotyledons</taxon>
        <taxon>Gunneridae</taxon>
        <taxon>Pentapetalae</taxon>
        <taxon>rosids</taxon>
        <taxon>Vitales</taxon>
        <taxon>Vitaceae</taxon>
        <taxon>Viteae</taxon>
        <taxon>Vitis</taxon>
    </lineage>
</organism>
<evidence type="ECO:0000256" key="1">
    <source>
        <dbReference type="SAM" id="MobiDB-lite"/>
    </source>
</evidence>
<dbReference type="Proteomes" id="UP000288805">
    <property type="component" value="Unassembled WGS sequence"/>
</dbReference>
<accession>A0A438J340</accession>
<reference evidence="2 3" key="1">
    <citation type="journal article" date="2018" name="PLoS Genet.">
        <title>Population sequencing reveals clonal diversity and ancestral inbreeding in the grapevine cultivar Chardonnay.</title>
        <authorList>
            <person name="Roach M.J."/>
            <person name="Johnson D.L."/>
            <person name="Bohlmann J."/>
            <person name="van Vuuren H.J."/>
            <person name="Jones S.J."/>
            <person name="Pretorius I.S."/>
            <person name="Schmidt S.A."/>
            <person name="Borneman A.R."/>
        </authorList>
    </citation>
    <scope>NUCLEOTIDE SEQUENCE [LARGE SCALE GENOMIC DNA]</scope>
    <source>
        <strain evidence="3">cv. Chardonnay</strain>
        <tissue evidence="2">Leaf</tissue>
    </source>
</reference>
<proteinExistence type="predicted"/>
<dbReference type="AlphaFoldDB" id="A0A438J340"/>
<feature type="region of interest" description="Disordered" evidence="1">
    <location>
        <begin position="1"/>
        <end position="74"/>
    </location>
</feature>
<gene>
    <name evidence="2" type="ORF">CK203_019928</name>
</gene>
<evidence type="ECO:0000313" key="3">
    <source>
        <dbReference type="Proteomes" id="UP000288805"/>
    </source>
</evidence>
<name>A0A438J340_VITVI</name>
<feature type="compositionally biased region" description="Polar residues" evidence="1">
    <location>
        <begin position="112"/>
        <end position="127"/>
    </location>
</feature>
<feature type="region of interest" description="Disordered" evidence="1">
    <location>
        <begin position="510"/>
        <end position="561"/>
    </location>
</feature>
<feature type="region of interest" description="Disordered" evidence="1">
    <location>
        <begin position="106"/>
        <end position="138"/>
    </location>
</feature>
<evidence type="ECO:0000313" key="2">
    <source>
        <dbReference type="EMBL" id="RVX03374.1"/>
    </source>
</evidence>
<feature type="region of interest" description="Disordered" evidence="1">
    <location>
        <begin position="411"/>
        <end position="441"/>
    </location>
</feature>
<feature type="compositionally biased region" description="Polar residues" evidence="1">
    <location>
        <begin position="530"/>
        <end position="549"/>
    </location>
</feature>